<dbReference type="STRING" id="765440.A0A0C3ANR7"/>
<feature type="region of interest" description="Disordered" evidence="1">
    <location>
        <begin position="1"/>
        <end position="105"/>
    </location>
</feature>
<name>A0A0C3ANR7_PILCF</name>
<evidence type="ECO:0000313" key="3">
    <source>
        <dbReference type="Proteomes" id="UP000054166"/>
    </source>
</evidence>
<dbReference type="Proteomes" id="UP000054166">
    <property type="component" value="Unassembled WGS sequence"/>
</dbReference>
<feature type="compositionally biased region" description="Basic and acidic residues" evidence="1">
    <location>
        <begin position="74"/>
        <end position="94"/>
    </location>
</feature>
<proteinExistence type="predicted"/>
<evidence type="ECO:0000256" key="1">
    <source>
        <dbReference type="SAM" id="MobiDB-lite"/>
    </source>
</evidence>
<keyword evidence="3" id="KW-1185">Reference proteome</keyword>
<dbReference type="HOGENOM" id="CLU_855593_0_0_1"/>
<dbReference type="PANTHER" id="PTHR35587:SF4">
    <property type="match status" value="1"/>
</dbReference>
<sequence length="325" mass="35274">MSQPHSRSPSRSPSPVSDHDNRTPNKAAFSRSPSVASQHDDGGAPNETTQLPRKQPRRRLLGHPRTSSSEVSDQDDRRQGMPILDEMKDTDRALTKTAGGPVNKKDETTGEVVVVGGGENEEGDNEHPVKLKVDLDLDVDIEVEARAVIAVRSRTFVSLLGLLIPYKTNPQRPRVKKRQNTELLSSCRNLAPLLSNLNTRTHLPVVNLVAAVEDVAAHLERRRKPQNKGALPAVDELQDTVGGVTKTATGAVDTVGNTAGALTGGSEKKGDDTLSLRLDLNLDVYVKLKAKVHGDVTLSLLKFNGLKAGFNRKRNIFAQRLVGQP</sequence>
<reference evidence="2 3" key="1">
    <citation type="submission" date="2014-04" db="EMBL/GenBank/DDBJ databases">
        <authorList>
            <consortium name="DOE Joint Genome Institute"/>
            <person name="Kuo A."/>
            <person name="Tarkka M."/>
            <person name="Buscot F."/>
            <person name="Kohler A."/>
            <person name="Nagy L.G."/>
            <person name="Floudas D."/>
            <person name="Copeland A."/>
            <person name="Barry K.W."/>
            <person name="Cichocki N."/>
            <person name="Veneault-Fourrey C."/>
            <person name="LaButti K."/>
            <person name="Lindquist E.A."/>
            <person name="Lipzen A."/>
            <person name="Lundell T."/>
            <person name="Morin E."/>
            <person name="Murat C."/>
            <person name="Sun H."/>
            <person name="Tunlid A."/>
            <person name="Henrissat B."/>
            <person name="Grigoriev I.V."/>
            <person name="Hibbett D.S."/>
            <person name="Martin F."/>
            <person name="Nordberg H.P."/>
            <person name="Cantor M.N."/>
            <person name="Hua S.X."/>
        </authorList>
    </citation>
    <scope>NUCLEOTIDE SEQUENCE [LARGE SCALE GENOMIC DNA]</scope>
    <source>
        <strain evidence="2 3">F 1598</strain>
    </source>
</reference>
<reference evidence="3" key="2">
    <citation type="submission" date="2015-01" db="EMBL/GenBank/DDBJ databases">
        <title>Evolutionary Origins and Diversification of the Mycorrhizal Mutualists.</title>
        <authorList>
            <consortium name="DOE Joint Genome Institute"/>
            <consortium name="Mycorrhizal Genomics Consortium"/>
            <person name="Kohler A."/>
            <person name="Kuo A."/>
            <person name="Nagy L.G."/>
            <person name="Floudas D."/>
            <person name="Copeland A."/>
            <person name="Barry K.W."/>
            <person name="Cichocki N."/>
            <person name="Veneault-Fourrey C."/>
            <person name="LaButti K."/>
            <person name="Lindquist E.A."/>
            <person name="Lipzen A."/>
            <person name="Lundell T."/>
            <person name="Morin E."/>
            <person name="Murat C."/>
            <person name="Riley R."/>
            <person name="Ohm R."/>
            <person name="Sun H."/>
            <person name="Tunlid A."/>
            <person name="Henrissat B."/>
            <person name="Grigoriev I.V."/>
            <person name="Hibbett D.S."/>
            <person name="Martin F."/>
        </authorList>
    </citation>
    <scope>NUCLEOTIDE SEQUENCE [LARGE SCALE GENOMIC DNA]</scope>
    <source>
        <strain evidence="3">F 1598</strain>
    </source>
</reference>
<protein>
    <submittedName>
        <fullName evidence="2">Uncharacterized protein</fullName>
    </submittedName>
</protein>
<organism evidence="2 3">
    <name type="scientific">Piloderma croceum (strain F 1598)</name>
    <dbReference type="NCBI Taxonomy" id="765440"/>
    <lineage>
        <taxon>Eukaryota</taxon>
        <taxon>Fungi</taxon>
        <taxon>Dikarya</taxon>
        <taxon>Basidiomycota</taxon>
        <taxon>Agaricomycotina</taxon>
        <taxon>Agaricomycetes</taxon>
        <taxon>Agaricomycetidae</taxon>
        <taxon>Atheliales</taxon>
        <taxon>Atheliaceae</taxon>
        <taxon>Piloderma</taxon>
    </lineage>
</organism>
<dbReference type="EMBL" id="KN833045">
    <property type="protein sequence ID" value="KIM75553.1"/>
    <property type="molecule type" value="Genomic_DNA"/>
</dbReference>
<dbReference type="InParanoid" id="A0A0C3ANR7"/>
<evidence type="ECO:0000313" key="2">
    <source>
        <dbReference type="EMBL" id="KIM75553.1"/>
    </source>
</evidence>
<feature type="compositionally biased region" description="Low complexity" evidence="1">
    <location>
        <begin position="1"/>
        <end position="16"/>
    </location>
</feature>
<dbReference type="PANTHER" id="PTHR35587">
    <property type="entry name" value="EXPRESSED PROTEIN"/>
    <property type="match status" value="1"/>
</dbReference>
<dbReference type="AlphaFoldDB" id="A0A0C3ANR7"/>
<gene>
    <name evidence="2" type="ORF">PILCRDRAFT_798883</name>
</gene>
<accession>A0A0C3ANR7</accession>